<organism evidence="2 3">
    <name type="scientific">Streptomyces pseudovenezuelae</name>
    <dbReference type="NCBI Taxonomy" id="67350"/>
    <lineage>
        <taxon>Bacteria</taxon>
        <taxon>Bacillati</taxon>
        <taxon>Actinomycetota</taxon>
        <taxon>Actinomycetes</taxon>
        <taxon>Kitasatosporales</taxon>
        <taxon>Streptomycetaceae</taxon>
        <taxon>Streptomyces</taxon>
        <taxon>Streptomyces aurantiacus group</taxon>
    </lineage>
</organism>
<evidence type="ECO:0000313" key="3">
    <source>
        <dbReference type="Proteomes" id="UP001160499"/>
    </source>
</evidence>
<dbReference type="EMBL" id="JARXVH010000002">
    <property type="protein sequence ID" value="MDH6214175.1"/>
    <property type="molecule type" value="Genomic_DNA"/>
</dbReference>
<sequence length="50" mass="5502">MQSNEVRTHEQRIQSVQAKLTIRQDKMNVSAGQKPAQVGRVGLEPTADGL</sequence>
<gene>
    <name evidence="2" type="ORF">M2283_001458</name>
</gene>
<accession>A0ABT6LCY4</accession>
<comment type="caution">
    <text evidence="2">The sequence shown here is derived from an EMBL/GenBank/DDBJ whole genome shotgun (WGS) entry which is preliminary data.</text>
</comment>
<name>A0ABT6LCY4_9ACTN</name>
<evidence type="ECO:0000256" key="1">
    <source>
        <dbReference type="SAM" id="MobiDB-lite"/>
    </source>
</evidence>
<protein>
    <submittedName>
        <fullName evidence="2">Uncharacterized protein</fullName>
    </submittedName>
</protein>
<dbReference type="Proteomes" id="UP001160499">
    <property type="component" value="Unassembled WGS sequence"/>
</dbReference>
<proteinExistence type="predicted"/>
<keyword evidence="3" id="KW-1185">Reference proteome</keyword>
<evidence type="ECO:0000313" key="2">
    <source>
        <dbReference type="EMBL" id="MDH6214175.1"/>
    </source>
</evidence>
<feature type="region of interest" description="Disordered" evidence="1">
    <location>
        <begin position="27"/>
        <end position="50"/>
    </location>
</feature>
<reference evidence="2 3" key="1">
    <citation type="submission" date="2023-04" db="EMBL/GenBank/DDBJ databases">
        <title>Forest soil microbial communities from Buena Vista Peninsula, Colon Province, Panama.</title>
        <authorList>
            <person name="Bouskill N."/>
        </authorList>
    </citation>
    <scope>NUCLEOTIDE SEQUENCE [LARGE SCALE GENOMIC DNA]</scope>
    <source>
        <strain evidence="2 3">GGS1</strain>
    </source>
</reference>